<gene>
    <name evidence="2" type="ORF">GH714_015069</name>
</gene>
<dbReference type="GO" id="GO:0072583">
    <property type="term" value="P:clathrin-dependent endocytosis"/>
    <property type="evidence" value="ECO:0007669"/>
    <property type="project" value="TreeGrafter"/>
</dbReference>
<dbReference type="GO" id="GO:0030276">
    <property type="term" value="F:clathrin binding"/>
    <property type="evidence" value="ECO:0007669"/>
    <property type="project" value="TreeGrafter"/>
</dbReference>
<name>A0A6A6NHA0_HEVBR</name>
<feature type="region of interest" description="Disordered" evidence="1">
    <location>
        <begin position="430"/>
        <end position="469"/>
    </location>
</feature>
<comment type="caution">
    <text evidence="2">The sequence shown here is derived from an EMBL/GenBank/DDBJ whole genome shotgun (WGS) entry which is preliminary data.</text>
</comment>
<dbReference type="AlphaFoldDB" id="A0A6A6NHA0"/>
<feature type="region of interest" description="Disordered" evidence="1">
    <location>
        <begin position="1"/>
        <end position="66"/>
    </location>
</feature>
<dbReference type="Proteomes" id="UP000467840">
    <property type="component" value="Chromosome 5"/>
</dbReference>
<dbReference type="InterPro" id="IPR036869">
    <property type="entry name" value="J_dom_sf"/>
</dbReference>
<accession>A0A6A6NHA0</accession>
<dbReference type="SUPFAM" id="SSF46565">
    <property type="entry name" value="Chaperone J-domain"/>
    <property type="match status" value="1"/>
</dbReference>
<evidence type="ECO:0000313" key="3">
    <source>
        <dbReference type="Proteomes" id="UP000467840"/>
    </source>
</evidence>
<evidence type="ECO:0000256" key="1">
    <source>
        <dbReference type="SAM" id="MobiDB-lite"/>
    </source>
</evidence>
<evidence type="ECO:0008006" key="4">
    <source>
        <dbReference type="Google" id="ProtNLM"/>
    </source>
</evidence>
<protein>
    <recommendedName>
        <fullName evidence="4">J domain-containing protein</fullName>
    </recommendedName>
</protein>
<feature type="compositionally biased region" description="Polar residues" evidence="1">
    <location>
        <begin position="1"/>
        <end position="18"/>
    </location>
</feature>
<evidence type="ECO:0000313" key="2">
    <source>
        <dbReference type="EMBL" id="KAF2324532.1"/>
    </source>
</evidence>
<reference evidence="2 3" key="1">
    <citation type="journal article" date="2020" name="Mol. Plant">
        <title>The Chromosome-Based Rubber Tree Genome Provides New Insights into Spurge Genome Evolution and Rubber Biosynthesis.</title>
        <authorList>
            <person name="Liu J."/>
            <person name="Shi C."/>
            <person name="Shi C.C."/>
            <person name="Li W."/>
            <person name="Zhang Q.J."/>
            <person name="Zhang Y."/>
            <person name="Li K."/>
            <person name="Lu H.F."/>
            <person name="Shi C."/>
            <person name="Zhu S.T."/>
            <person name="Xiao Z.Y."/>
            <person name="Nan H."/>
            <person name="Yue Y."/>
            <person name="Zhu X.G."/>
            <person name="Wu Y."/>
            <person name="Hong X.N."/>
            <person name="Fan G.Y."/>
            <person name="Tong Y."/>
            <person name="Zhang D."/>
            <person name="Mao C.L."/>
            <person name="Liu Y.L."/>
            <person name="Hao S.J."/>
            <person name="Liu W.Q."/>
            <person name="Lv M.Q."/>
            <person name="Zhang H.B."/>
            <person name="Liu Y."/>
            <person name="Hu-Tang G.R."/>
            <person name="Wang J.P."/>
            <person name="Wang J.H."/>
            <person name="Sun Y.H."/>
            <person name="Ni S.B."/>
            <person name="Chen W.B."/>
            <person name="Zhang X.C."/>
            <person name="Jiao Y.N."/>
            <person name="Eichler E.E."/>
            <person name="Li G.H."/>
            <person name="Liu X."/>
            <person name="Gao L.Z."/>
        </authorList>
    </citation>
    <scope>NUCLEOTIDE SEQUENCE [LARGE SCALE GENOMIC DNA]</scope>
    <source>
        <strain evidence="3">cv. GT1</strain>
        <tissue evidence="2">Leaf</tissue>
    </source>
</reference>
<dbReference type="PANTHER" id="PTHR23172:SF64">
    <property type="entry name" value="J DOMAIN-CONTAINING PROTEIN REQUIRED FOR CHLOROPLAST ACCUMULATION RESPONSE 1"/>
    <property type="match status" value="1"/>
</dbReference>
<proteinExistence type="predicted"/>
<dbReference type="GO" id="GO:0005737">
    <property type="term" value="C:cytoplasm"/>
    <property type="evidence" value="ECO:0007669"/>
    <property type="project" value="TreeGrafter"/>
</dbReference>
<dbReference type="GO" id="GO:0031982">
    <property type="term" value="C:vesicle"/>
    <property type="evidence" value="ECO:0007669"/>
    <property type="project" value="TreeGrafter"/>
</dbReference>
<dbReference type="PANTHER" id="PTHR23172">
    <property type="entry name" value="AUXILIN/CYCLIN G-ASSOCIATED KINASE-RELATED"/>
    <property type="match status" value="1"/>
</dbReference>
<keyword evidence="3" id="KW-1185">Reference proteome</keyword>
<dbReference type="GO" id="GO:0072318">
    <property type="term" value="P:clathrin coat disassembly"/>
    <property type="evidence" value="ECO:0007669"/>
    <property type="project" value="TreeGrafter"/>
</dbReference>
<sequence length="599" mass="66085">MNHPISSPKSPCRNSSDIDFNDVFGGPPRRPSIQEVRHGFSESKDSYALRSDEETSSYRPRWSGLSEKPVFGEEGLPAKLIKGKDLPTFGSSARNHHRNKDGTSTGISFYSYSPVSRFSSKANQAQGPLRNDVFFQSSLSQAQSLSIEESLNIVKPNEMDEGNDLKIDSNCSEGPSIGNQFHFSIYKWASKGIPLALPLGGGNSSKWKEKFKFERSSSASGRIACEGMAKELPTVIPQDIDCLSSNISTSSDAKSSEIEFDKKENGSLFNRRTLRKLEQVQNLEEAILPKSVSEVPSTHHEDGPGNVIFQNSNKETKPRSVLGTGFSGKIEKKFSVATQEAPKSESKTLRSLLIATDEMTTKNELKESKVKSIKKSVAGFDVSEKVKKRDGKGVILNSEVMVKTNLQGSSMNSRDSLAKNQDEFLMLLEKQHSDTRNNNHKSMEISSGLEDRSAPTAGPISDGSEAIAGDPDDSFQGNILIKELPQDGDELPQVGDNQEDIQVINAKIWKWSNGKEGSIRSLLSTLQYVLWPESGWKPVPLVDIIEGNAVKRSYQKALLSLHPDKLQQKGAASHQKYIAEKVFDILQEAWTHFNSLDSV</sequence>
<organism evidence="2 3">
    <name type="scientific">Hevea brasiliensis</name>
    <name type="common">Para rubber tree</name>
    <name type="synonym">Siphonia brasiliensis</name>
    <dbReference type="NCBI Taxonomy" id="3981"/>
    <lineage>
        <taxon>Eukaryota</taxon>
        <taxon>Viridiplantae</taxon>
        <taxon>Streptophyta</taxon>
        <taxon>Embryophyta</taxon>
        <taxon>Tracheophyta</taxon>
        <taxon>Spermatophyta</taxon>
        <taxon>Magnoliopsida</taxon>
        <taxon>eudicotyledons</taxon>
        <taxon>Gunneridae</taxon>
        <taxon>Pentapetalae</taxon>
        <taxon>rosids</taxon>
        <taxon>fabids</taxon>
        <taxon>Malpighiales</taxon>
        <taxon>Euphorbiaceae</taxon>
        <taxon>Crotonoideae</taxon>
        <taxon>Micrandreae</taxon>
        <taxon>Hevea</taxon>
    </lineage>
</organism>
<dbReference type="EMBL" id="JAAGAX010000001">
    <property type="protein sequence ID" value="KAF2324532.1"/>
    <property type="molecule type" value="Genomic_DNA"/>
</dbReference>
<dbReference type="FunFam" id="1.10.287.110:FF:000043">
    <property type="entry name" value="J-domain protein required for chloroplast accumulation response 1"/>
    <property type="match status" value="1"/>
</dbReference>
<dbReference type="Gene3D" id="1.10.287.110">
    <property type="entry name" value="DnaJ domain"/>
    <property type="match status" value="1"/>
</dbReference>
<feature type="compositionally biased region" description="Basic and acidic residues" evidence="1">
    <location>
        <begin position="35"/>
        <end position="53"/>
    </location>
</feature>
<feature type="compositionally biased region" description="Basic and acidic residues" evidence="1">
    <location>
        <begin position="430"/>
        <end position="453"/>
    </location>
</feature>